<dbReference type="PANTHER" id="PTHR30514:SF10">
    <property type="entry name" value="MURR_RPIR FAMILY TRANSCRIPTIONAL REGULATOR"/>
    <property type="match status" value="1"/>
</dbReference>
<dbReference type="EMBL" id="AMAH01000117">
    <property type="protein sequence ID" value="EJX52592.1"/>
    <property type="molecule type" value="Genomic_DNA"/>
</dbReference>
<dbReference type="InterPro" id="IPR009057">
    <property type="entry name" value="Homeodomain-like_sf"/>
</dbReference>
<accession>A0AAV3GVM6</accession>
<feature type="domain" description="SIS" evidence="5">
    <location>
        <begin position="138"/>
        <end position="279"/>
    </location>
</feature>
<protein>
    <submittedName>
        <fullName evidence="6">Transcriptional regulator, RpiR family</fullName>
    </submittedName>
</protein>
<dbReference type="InterPro" id="IPR047640">
    <property type="entry name" value="RpiR-like"/>
</dbReference>
<dbReference type="InterPro" id="IPR000281">
    <property type="entry name" value="HTH_RpiR"/>
</dbReference>
<evidence type="ECO:0000259" key="4">
    <source>
        <dbReference type="PROSITE" id="PS51071"/>
    </source>
</evidence>
<name>A0AAV3GVM6_ENTFC</name>
<dbReference type="InterPro" id="IPR001347">
    <property type="entry name" value="SIS_dom"/>
</dbReference>
<reference evidence="6 7" key="1">
    <citation type="submission" date="2012-04" db="EMBL/GenBank/DDBJ databases">
        <authorList>
            <person name="Weinstock G."/>
            <person name="Sodergren E."/>
            <person name="Lobos E.A."/>
            <person name="Fulton L."/>
            <person name="Fulton R."/>
            <person name="Courtney L."/>
            <person name="Fronick C."/>
            <person name="O'Laughlin M."/>
            <person name="Godfrey J."/>
            <person name="Wilson R.M."/>
            <person name="Miner T."/>
            <person name="Farmer C."/>
            <person name="Delehaunty K."/>
            <person name="Cordes M."/>
            <person name="Minx P."/>
            <person name="Tomlinson C."/>
            <person name="Chen J."/>
            <person name="Wollam A."/>
            <person name="Pepin K.H."/>
            <person name="Bhonagiri V."/>
            <person name="Zhang X."/>
            <person name="Suruliraj S."/>
            <person name="Warren W."/>
            <person name="Mitreva M."/>
            <person name="Mardis E.R."/>
            <person name="Wilson R.K."/>
        </authorList>
    </citation>
    <scope>NUCLEOTIDE SEQUENCE [LARGE SCALE GENOMIC DNA]</scope>
    <source>
        <strain evidence="6 7">R496</strain>
    </source>
</reference>
<evidence type="ECO:0000256" key="3">
    <source>
        <dbReference type="ARBA" id="ARBA00023163"/>
    </source>
</evidence>
<dbReference type="SUPFAM" id="SSF53697">
    <property type="entry name" value="SIS domain"/>
    <property type="match status" value="1"/>
</dbReference>
<organism evidence="6 7">
    <name type="scientific">Enterococcus faecium R496</name>
    <dbReference type="NCBI Taxonomy" id="1134836"/>
    <lineage>
        <taxon>Bacteria</taxon>
        <taxon>Bacillati</taxon>
        <taxon>Bacillota</taxon>
        <taxon>Bacilli</taxon>
        <taxon>Lactobacillales</taxon>
        <taxon>Enterococcaceae</taxon>
        <taxon>Enterococcus</taxon>
    </lineage>
</organism>
<dbReference type="PROSITE" id="PS51071">
    <property type="entry name" value="HTH_RPIR"/>
    <property type="match status" value="1"/>
</dbReference>
<dbReference type="Gene3D" id="3.40.50.10490">
    <property type="entry name" value="Glucose-6-phosphate isomerase like protein, domain 1"/>
    <property type="match status" value="1"/>
</dbReference>
<dbReference type="AlphaFoldDB" id="A0AAV3GVM6"/>
<dbReference type="GO" id="GO:0003700">
    <property type="term" value="F:DNA-binding transcription factor activity"/>
    <property type="evidence" value="ECO:0007669"/>
    <property type="project" value="InterPro"/>
</dbReference>
<keyword evidence="2" id="KW-0238">DNA-binding</keyword>
<evidence type="ECO:0000313" key="7">
    <source>
        <dbReference type="Proteomes" id="UP000006402"/>
    </source>
</evidence>
<dbReference type="PANTHER" id="PTHR30514">
    <property type="entry name" value="GLUCOKINASE"/>
    <property type="match status" value="1"/>
</dbReference>
<dbReference type="Gene3D" id="1.10.10.10">
    <property type="entry name" value="Winged helix-like DNA-binding domain superfamily/Winged helix DNA-binding domain"/>
    <property type="match status" value="1"/>
</dbReference>
<dbReference type="GO" id="GO:0003677">
    <property type="term" value="F:DNA binding"/>
    <property type="evidence" value="ECO:0007669"/>
    <property type="project" value="UniProtKB-KW"/>
</dbReference>
<dbReference type="GO" id="GO:1901135">
    <property type="term" value="P:carbohydrate derivative metabolic process"/>
    <property type="evidence" value="ECO:0007669"/>
    <property type="project" value="InterPro"/>
</dbReference>
<dbReference type="Proteomes" id="UP000006402">
    <property type="component" value="Unassembled WGS sequence"/>
</dbReference>
<evidence type="ECO:0000256" key="1">
    <source>
        <dbReference type="ARBA" id="ARBA00023015"/>
    </source>
</evidence>
<dbReference type="InterPro" id="IPR036388">
    <property type="entry name" value="WH-like_DNA-bd_sf"/>
</dbReference>
<dbReference type="InterPro" id="IPR046348">
    <property type="entry name" value="SIS_dom_sf"/>
</dbReference>
<keyword evidence="3" id="KW-0804">Transcription</keyword>
<comment type="caution">
    <text evidence="6">The sequence shown here is derived from an EMBL/GenBank/DDBJ whole genome shotgun (WGS) entry which is preliminary data.</text>
</comment>
<dbReference type="GO" id="GO:0097367">
    <property type="term" value="F:carbohydrate derivative binding"/>
    <property type="evidence" value="ECO:0007669"/>
    <property type="project" value="InterPro"/>
</dbReference>
<dbReference type="InterPro" id="IPR035472">
    <property type="entry name" value="RpiR-like_SIS"/>
</dbReference>
<sequence>MFISKIEFGGQIMLIEEKLTKQELFTTTEKRIVDYIRRNIEAAVYMTIEELAKATYTSHSAIIRLCKKMGFSGFKEFRFELGREVHQLIAQFNQTIDPNFPFSSEDSTQQIAKKMADLSIQSIKKAQLQIEHEDLDQIGKVLNKAQRIFLFAKGDSQITARKFQNKMVKLNKFLIMAEEYSDSSWNAANLTSEDCAIFISYSGRIHHYERIMTYLKHVEAPTLLITGNQHSEMAKQADMCLVISQEEYDFAKVATFSSQIAFDYVLNTLFSVIYSQNFEENIRNLKNKQELMQKGLLKEYRKT</sequence>
<feature type="domain" description="HTH rpiR-type" evidence="4">
    <location>
        <begin position="12"/>
        <end position="88"/>
    </location>
</feature>
<evidence type="ECO:0000259" key="5">
    <source>
        <dbReference type="PROSITE" id="PS51464"/>
    </source>
</evidence>
<dbReference type="PROSITE" id="PS51464">
    <property type="entry name" value="SIS"/>
    <property type="match status" value="1"/>
</dbReference>
<evidence type="ECO:0000313" key="6">
    <source>
        <dbReference type="EMBL" id="EJX52592.1"/>
    </source>
</evidence>
<dbReference type="SUPFAM" id="SSF46689">
    <property type="entry name" value="Homeodomain-like"/>
    <property type="match status" value="1"/>
</dbReference>
<keyword evidence="1" id="KW-0805">Transcription regulation</keyword>
<gene>
    <name evidence="6" type="ORF">HMPREF1378_01546</name>
</gene>
<dbReference type="CDD" id="cd05013">
    <property type="entry name" value="SIS_RpiR"/>
    <property type="match status" value="1"/>
</dbReference>
<evidence type="ECO:0000256" key="2">
    <source>
        <dbReference type="ARBA" id="ARBA00023125"/>
    </source>
</evidence>
<dbReference type="Pfam" id="PF01380">
    <property type="entry name" value="SIS"/>
    <property type="match status" value="1"/>
</dbReference>
<proteinExistence type="predicted"/>
<dbReference type="Pfam" id="PF01418">
    <property type="entry name" value="HTH_6"/>
    <property type="match status" value="1"/>
</dbReference>